<feature type="transmembrane region" description="Helical" evidence="1">
    <location>
        <begin position="205"/>
        <end position="223"/>
    </location>
</feature>
<feature type="transmembrane region" description="Helical" evidence="1">
    <location>
        <begin position="132"/>
        <end position="154"/>
    </location>
</feature>
<reference evidence="2 3" key="1">
    <citation type="submission" date="2020-08" db="EMBL/GenBank/DDBJ databases">
        <title>Genomic Encyclopedia of Type Strains, Phase IV (KMG-V): Genome sequencing to study the core and pangenomes of soil and plant-associated prokaryotes.</title>
        <authorList>
            <person name="Whitman W."/>
        </authorList>
    </citation>
    <scope>NUCLEOTIDE SEQUENCE [LARGE SCALE GENOMIC DNA]</scope>
    <source>
        <strain evidence="2 3">X5P2</strain>
    </source>
</reference>
<feature type="transmembrane region" description="Helical" evidence="1">
    <location>
        <begin position="175"/>
        <end position="193"/>
    </location>
</feature>
<feature type="transmembrane region" description="Helical" evidence="1">
    <location>
        <begin position="84"/>
        <end position="107"/>
    </location>
</feature>
<proteinExistence type="predicted"/>
<feature type="transmembrane region" description="Helical" evidence="1">
    <location>
        <begin position="272"/>
        <end position="297"/>
    </location>
</feature>
<feature type="transmembrane region" description="Helical" evidence="1">
    <location>
        <begin position="53"/>
        <end position="72"/>
    </location>
</feature>
<keyword evidence="1" id="KW-0472">Membrane</keyword>
<keyword evidence="1" id="KW-1133">Transmembrane helix</keyword>
<accession>A0A9X0U5S8</accession>
<dbReference type="Proteomes" id="UP000535182">
    <property type="component" value="Unassembled WGS sequence"/>
</dbReference>
<protein>
    <submittedName>
        <fullName evidence="2">Lycopene cyclase domain-containing protein</fullName>
    </submittedName>
</protein>
<evidence type="ECO:0000256" key="1">
    <source>
        <dbReference type="SAM" id="Phobius"/>
    </source>
</evidence>
<keyword evidence="1" id="KW-0812">Transmembrane</keyword>
<keyword evidence="3" id="KW-1185">Reference proteome</keyword>
<evidence type="ECO:0000313" key="3">
    <source>
        <dbReference type="Proteomes" id="UP000535182"/>
    </source>
</evidence>
<dbReference type="EMBL" id="JACHEB010000011">
    <property type="protein sequence ID" value="MBB5330758.1"/>
    <property type="molecule type" value="Genomic_DNA"/>
</dbReference>
<feature type="transmembrane region" description="Helical" evidence="1">
    <location>
        <begin position="235"/>
        <end position="260"/>
    </location>
</feature>
<dbReference type="RefSeq" id="WP_183980482.1">
    <property type="nucleotide sequence ID" value="NZ_JACHEB010000011.1"/>
</dbReference>
<name>A0A9X0U5S8_9BACT</name>
<sequence>MRNPSRSPRLSSLLVVAMLAMIVLPAALTLHTVHLSALKPATATNPYSSPYGYTVSTLLFVVPILVIALWFVPSEGVRIEKKSFWCTIALLFPIGAALDFFFARYFFVFPNAGATLGVKAPALGDPVPIEEYAFYLTGFLCILLIYIWFDQYWLAAYNIHGEAVERRQFQRLLKLHPESILLAVILIAGAILYKRHLSNEPVGFPGYFIFLSLTALVPSSALLPSARPVINWRAFSFAAFFILLISLLWEVTLAIPYGWWNFRSEQMLGIRITAWGALPIEEVCLWIAVTYATVLVYETIKCWQSSGKPLRHALFGEPSST</sequence>
<organism evidence="2 3">
    <name type="scientific">Tunturiibacter gelidiferens</name>
    <dbReference type="NCBI Taxonomy" id="3069689"/>
    <lineage>
        <taxon>Bacteria</taxon>
        <taxon>Pseudomonadati</taxon>
        <taxon>Acidobacteriota</taxon>
        <taxon>Terriglobia</taxon>
        <taxon>Terriglobales</taxon>
        <taxon>Acidobacteriaceae</taxon>
        <taxon>Tunturiibacter</taxon>
    </lineage>
</organism>
<comment type="caution">
    <text evidence="2">The sequence shown here is derived from an EMBL/GenBank/DDBJ whole genome shotgun (WGS) entry which is preliminary data.</text>
</comment>
<dbReference type="AlphaFoldDB" id="A0A9X0U5S8"/>
<evidence type="ECO:0000313" key="2">
    <source>
        <dbReference type="EMBL" id="MBB5330758.1"/>
    </source>
</evidence>
<gene>
    <name evidence="2" type="ORF">HDF14_004394</name>
</gene>